<dbReference type="InterPro" id="IPR001584">
    <property type="entry name" value="Integrase_cat-core"/>
</dbReference>
<dbReference type="PATRIC" id="fig|1796491.3.peg.2488"/>
<organism evidence="2 3">
    <name type="scientific">Candidatus Gallionella acididurans</name>
    <dbReference type="NCBI Taxonomy" id="1796491"/>
    <lineage>
        <taxon>Bacteria</taxon>
        <taxon>Pseudomonadati</taxon>
        <taxon>Pseudomonadota</taxon>
        <taxon>Betaproteobacteria</taxon>
        <taxon>Nitrosomonadales</taxon>
        <taxon>Gallionellaceae</taxon>
        <taxon>Gallionella</taxon>
    </lineage>
</organism>
<dbReference type="Gene3D" id="3.30.420.10">
    <property type="entry name" value="Ribonuclease H-like superfamily/Ribonuclease H"/>
    <property type="match status" value="1"/>
</dbReference>
<proteinExistence type="predicted"/>
<evidence type="ECO:0000259" key="1">
    <source>
        <dbReference type="Pfam" id="PF00665"/>
    </source>
</evidence>
<dbReference type="Pfam" id="PF00665">
    <property type="entry name" value="rve"/>
    <property type="match status" value="1"/>
</dbReference>
<comment type="caution">
    <text evidence="2">The sequence shown here is derived from an EMBL/GenBank/DDBJ whole genome shotgun (WGS) entry which is preliminary data.</text>
</comment>
<dbReference type="EMBL" id="LSLI01000066">
    <property type="protein sequence ID" value="KXS31613.1"/>
    <property type="molecule type" value="Genomic_DNA"/>
</dbReference>
<reference evidence="2 3" key="2">
    <citation type="submission" date="2016-03" db="EMBL/GenBank/DDBJ databases">
        <title>New uncultured bacterium of the family Gallionellaceae from acid mine drainage: description and reconstruction of genome based on metagenomic analysis of microbial community.</title>
        <authorList>
            <person name="Kadnikov V."/>
            <person name="Ivasenko D."/>
            <person name="Beletsky A."/>
            <person name="Mardanov A."/>
            <person name="Danilova E."/>
            <person name="Pimenov N."/>
            <person name="Karnachuk O."/>
            <person name="Ravin N."/>
        </authorList>
    </citation>
    <scope>NUCLEOTIDE SEQUENCE [LARGE SCALE GENOMIC DNA]</scope>
    <source>
        <strain evidence="2">ShG14-8</strain>
    </source>
</reference>
<name>A0A139BS27_9PROT</name>
<protein>
    <submittedName>
        <fullName evidence="2">Transposase</fullName>
    </submittedName>
</protein>
<dbReference type="Proteomes" id="UP000070578">
    <property type="component" value="Unassembled WGS sequence"/>
</dbReference>
<dbReference type="InterPro" id="IPR012337">
    <property type="entry name" value="RNaseH-like_sf"/>
</dbReference>
<dbReference type="InterPro" id="IPR036397">
    <property type="entry name" value="RNaseH_sf"/>
</dbReference>
<accession>A0A139BS27</accession>
<sequence length="79" mass="8781">MLSWRLSNTLDSGFCVDCLEQALQAYGTPEIFNTNQGYQFTSETFTGVLLQRGIAISMDDWITSLWNGFGAASNMKTCI</sequence>
<dbReference type="AlphaFoldDB" id="A0A139BS27"/>
<reference evidence="2 3" key="1">
    <citation type="submission" date="2016-02" db="EMBL/GenBank/DDBJ databases">
        <authorList>
            <person name="Wen L."/>
            <person name="He K."/>
            <person name="Yang H."/>
        </authorList>
    </citation>
    <scope>NUCLEOTIDE SEQUENCE [LARGE SCALE GENOMIC DNA]</scope>
    <source>
        <strain evidence="2">ShG14-8</strain>
    </source>
</reference>
<evidence type="ECO:0000313" key="3">
    <source>
        <dbReference type="Proteomes" id="UP000070578"/>
    </source>
</evidence>
<gene>
    <name evidence="2" type="ORF">AWT59_2274</name>
</gene>
<feature type="domain" description="Integrase catalytic" evidence="1">
    <location>
        <begin position="2"/>
        <end position="59"/>
    </location>
</feature>
<dbReference type="GO" id="GO:0003676">
    <property type="term" value="F:nucleic acid binding"/>
    <property type="evidence" value="ECO:0007669"/>
    <property type="project" value="InterPro"/>
</dbReference>
<evidence type="ECO:0000313" key="2">
    <source>
        <dbReference type="EMBL" id="KXS31613.1"/>
    </source>
</evidence>
<dbReference type="SUPFAM" id="SSF53098">
    <property type="entry name" value="Ribonuclease H-like"/>
    <property type="match status" value="1"/>
</dbReference>